<organism evidence="1 2">
    <name type="scientific">Photobacterium atrarenae</name>
    <dbReference type="NCBI Taxonomy" id="865757"/>
    <lineage>
        <taxon>Bacteria</taxon>
        <taxon>Pseudomonadati</taxon>
        <taxon>Pseudomonadota</taxon>
        <taxon>Gammaproteobacteria</taxon>
        <taxon>Vibrionales</taxon>
        <taxon>Vibrionaceae</taxon>
        <taxon>Photobacterium</taxon>
    </lineage>
</organism>
<evidence type="ECO:0000313" key="1">
    <source>
        <dbReference type="EMBL" id="UTV29808.1"/>
    </source>
</evidence>
<dbReference type="SUPFAM" id="SSF52317">
    <property type="entry name" value="Class I glutamine amidotransferase-like"/>
    <property type="match status" value="1"/>
</dbReference>
<name>A0ABY5GLJ2_9GAMM</name>
<accession>A0ABY5GLJ2</accession>
<dbReference type="InterPro" id="IPR029062">
    <property type="entry name" value="Class_I_gatase-like"/>
</dbReference>
<proteinExistence type="predicted"/>
<dbReference type="Proteomes" id="UP001057998">
    <property type="component" value="Chromosome 2"/>
</dbReference>
<protein>
    <recommendedName>
        <fullName evidence="3">Calcineurin-like phosphoesterase domain-containing protein</fullName>
    </recommendedName>
</protein>
<sequence length="236" mass="26815">MHQLPIAIIRLDEPPAEVAHLVGRQWTETLLHETDPFVVIHSLEELQRINIDHYSCFIICGLWHREAYHRFRQHLVTWLKAVAHRRRPLFAFGDAHHYLVEALGGESTGGTCKCTAGLHFVDVSASRQDSLTAGLSPTNWSWSLSRQAISRKPAGSFPLASSPSEPFYLLKHNNWTYSTHAHIGMSWSAMVTWLINHPEYLPGNEAVLESRLHDTWGTALLHRFLMTYGAVSRALH</sequence>
<reference evidence="1" key="1">
    <citation type="submission" date="2022-07" db="EMBL/GenBank/DDBJ databases">
        <title>Genome sequencing of Photobacterium atrarenae GJH2-4.</title>
        <authorList>
            <person name="Park S.-J."/>
        </authorList>
    </citation>
    <scope>NUCLEOTIDE SEQUENCE</scope>
    <source>
        <strain evidence="1">GJH2-4</strain>
    </source>
</reference>
<evidence type="ECO:0008006" key="3">
    <source>
        <dbReference type="Google" id="ProtNLM"/>
    </source>
</evidence>
<gene>
    <name evidence="1" type="ORF">NNL38_22640</name>
</gene>
<dbReference type="RefSeq" id="WP_255391135.1">
    <property type="nucleotide sequence ID" value="NZ_CP101509.1"/>
</dbReference>
<dbReference type="Gene3D" id="3.40.50.880">
    <property type="match status" value="1"/>
</dbReference>
<dbReference type="EMBL" id="CP101509">
    <property type="protein sequence ID" value="UTV29808.1"/>
    <property type="molecule type" value="Genomic_DNA"/>
</dbReference>
<keyword evidence="2" id="KW-1185">Reference proteome</keyword>
<evidence type="ECO:0000313" key="2">
    <source>
        <dbReference type="Proteomes" id="UP001057998"/>
    </source>
</evidence>